<dbReference type="EMBL" id="LAZR01028212">
    <property type="protein sequence ID" value="KKL63320.1"/>
    <property type="molecule type" value="Genomic_DNA"/>
</dbReference>
<reference evidence="1" key="1">
    <citation type="journal article" date="2015" name="Nature">
        <title>Complex archaea that bridge the gap between prokaryotes and eukaryotes.</title>
        <authorList>
            <person name="Spang A."/>
            <person name="Saw J.H."/>
            <person name="Jorgensen S.L."/>
            <person name="Zaremba-Niedzwiedzka K."/>
            <person name="Martijn J."/>
            <person name="Lind A.E."/>
            <person name="van Eijk R."/>
            <person name="Schleper C."/>
            <person name="Guy L."/>
            <person name="Ettema T.J."/>
        </authorList>
    </citation>
    <scope>NUCLEOTIDE SEQUENCE</scope>
</reference>
<organism evidence="1">
    <name type="scientific">marine sediment metagenome</name>
    <dbReference type="NCBI Taxonomy" id="412755"/>
    <lineage>
        <taxon>unclassified sequences</taxon>
        <taxon>metagenomes</taxon>
        <taxon>ecological metagenomes</taxon>
    </lineage>
</organism>
<dbReference type="AlphaFoldDB" id="A0A0F9G1A3"/>
<accession>A0A0F9G1A3</accession>
<feature type="non-terminal residue" evidence="1">
    <location>
        <position position="1"/>
    </location>
</feature>
<protein>
    <submittedName>
        <fullName evidence="1">Uncharacterized protein</fullName>
    </submittedName>
</protein>
<evidence type="ECO:0000313" key="1">
    <source>
        <dbReference type="EMBL" id="KKL63320.1"/>
    </source>
</evidence>
<name>A0A0F9G1A3_9ZZZZ</name>
<proteinExistence type="predicted"/>
<comment type="caution">
    <text evidence="1">The sequence shown here is derived from an EMBL/GenBank/DDBJ whole genome shotgun (WGS) entry which is preliminary data.</text>
</comment>
<sequence>FNTHSGIILYVIHELIPPANCCLAVARTPVAVHVDPLNSSVTADTVPVVPPVHKASVVLPPPAGADLAVLRLPVDVHDTPSYVAATAETEPVTDPPTSIALKLLPPTTGVSLSTDVMFPPADQLVPLYSSVVANLEAPSNPPRTIAVKGFHHHLDHV</sequence>
<gene>
    <name evidence="1" type="ORF">LCGC14_2176290</name>
</gene>